<dbReference type="EMBL" id="VIRS01000001">
    <property type="protein sequence ID" value="TQS46917.1"/>
    <property type="molecule type" value="Genomic_DNA"/>
</dbReference>
<dbReference type="InterPro" id="IPR000073">
    <property type="entry name" value="AB_hydrolase_1"/>
</dbReference>
<dbReference type="Gene3D" id="3.40.50.1820">
    <property type="entry name" value="alpha/beta hydrolase"/>
    <property type="match status" value="1"/>
</dbReference>
<evidence type="ECO:0000313" key="2">
    <source>
        <dbReference type="EMBL" id="TQS46917.1"/>
    </source>
</evidence>
<feature type="domain" description="AB hydrolase-1" evidence="1">
    <location>
        <begin position="102"/>
        <end position="285"/>
    </location>
</feature>
<protein>
    <recommendedName>
        <fullName evidence="1">AB hydrolase-1 domain-containing protein</fullName>
    </recommendedName>
</protein>
<comment type="caution">
    <text evidence="2">The sequence shown here is derived from an EMBL/GenBank/DDBJ whole genome shotgun (WGS) entry which is preliminary data.</text>
</comment>
<dbReference type="OrthoDB" id="556502at2"/>
<keyword evidence="3" id="KW-1185">Reference proteome</keyword>
<accession>A0A545B014</accession>
<evidence type="ECO:0000259" key="1">
    <source>
        <dbReference type="Pfam" id="PF12697"/>
    </source>
</evidence>
<gene>
    <name evidence="2" type="ORF">FL583_01175</name>
</gene>
<dbReference type="Pfam" id="PF12697">
    <property type="entry name" value="Abhydrolase_6"/>
    <property type="match status" value="1"/>
</dbReference>
<dbReference type="SUPFAM" id="SSF53474">
    <property type="entry name" value="alpha/beta-Hydrolases"/>
    <property type="match status" value="1"/>
</dbReference>
<dbReference type="RefSeq" id="WP_142702535.1">
    <property type="nucleotide sequence ID" value="NZ_VIRS01000001.1"/>
</dbReference>
<reference evidence="2 3" key="1">
    <citation type="submission" date="2019-07" db="EMBL/GenBank/DDBJ databases">
        <title>Cryptosporangium phraense sp. nov., isolated from plant litter.</title>
        <authorList>
            <person name="Suriyachadkun C."/>
        </authorList>
    </citation>
    <scope>NUCLEOTIDE SEQUENCE [LARGE SCALE GENOMIC DNA]</scope>
    <source>
        <strain evidence="2 3">A-T 5661</strain>
    </source>
</reference>
<dbReference type="GO" id="GO:0003824">
    <property type="term" value="F:catalytic activity"/>
    <property type="evidence" value="ECO:0007669"/>
    <property type="project" value="UniProtKB-ARBA"/>
</dbReference>
<dbReference type="Proteomes" id="UP000317982">
    <property type="component" value="Unassembled WGS sequence"/>
</dbReference>
<organism evidence="2 3">
    <name type="scientific">Cryptosporangium phraense</name>
    <dbReference type="NCBI Taxonomy" id="2593070"/>
    <lineage>
        <taxon>Bacteria</taxon>
        <taxon>Bacillati</taxon>
        <taxon>Actinomycetota</taxon>
        <taxon>Actinomycetes</taxon>
        <taxon>Cryptosporangiales</taxon>
        <taxon>Cryptosporangiaceae</taxon>
        <taxon>Cryptosporangium</taxon>
    </lineage>
</organism>
<dbReference type="InParanoid" id="A0A545B014"/>
<dbReference type="InterPro" id="IPR029058">
    <property type="entry name" value="AB_hydrolase_fold"/>
</dbReference>
<proteinExistence type="predicted"/>
<sequence>METSEYLPIVYVRGFAGGTDGINRVVTDPFYGFNEGSTTVRVGGDGEPLFFQFESPLLRLHLDEGYEIGGPPSTLDTPAAVKPNSIWIHRFYDVSASTWGEKPQAYSLERAADDLFGLIEKLRARSGAPRVHLVAHSMGGLICRCLLQKVLPDKGLDPADWVDKLFTYATPHGGIAFDVGFGLLERLRDLTGIDGADIFGRDRMYQYLTPAAQRGGRPPAGWKPEEMPDDGFPKERVFCLIGTNPENYDVAHGLSSFAVGPKSDGLVQIEKAYVPGARHAFVHRSHSGPYGVVNSEEGYQNLRRFLFGDLQVRVDLLGALPRTDRRISWQAEVRLSIRGLAIVMHEQTADHWCPIQLSLPSSDDTPDTPYPLLTLFLSSSAPRPDQAAGMRYGLHLRLLSVEQTDHTLWFGNHLERVADFDDILIVDMDAGASGLRAAAKWNSGIVGALRDYEPGEDERLADENPEPGVWLANVRLPRTAEPILGPDAHLRLTVTARS</sequence>
<name>A0A545B014_9ACTN</name>
<evidence type="ECO:0000313" key="3">
    <source>
        <dbReference type="Proteomes" id="UP000317982"/>
    </source>
</evidence>
<dbReference type="AlphaFoldDB" id="A0A545B014"/>